<keyword evidence="11" id="KW-1185">Reference proteome</keyword>
<dbReference type="NCBIfam" id="TIGR00401">
    <property type="entry name" value="msrA"/>
    <property type="match status" value="1"/>
</dbReference>
<feature type="compositionally biased region" description="Basic and acidic residues" evidence="7">
    <location>
        <begin position="12"/>
        <end position="27"/>
    </location>
</feature>
<dbReference type="FunFam" id="3.30.1060.10:FF:000006">
    <property type="entry name" value="Peptide methionine sulfoxide reductase"/>
    <property type="match status" value="1"/>
</dbReference>
<dbReference type="RefSeq" id="XP_007787145.1">
    <property type="nucleotide sequence ID" value="XM_007788955.1"/>
</dbReference>
<evidence type="ECO:0000256" key="5">
    <source>
        <dbReference type="ARBA" id="ARBA00047806"/>
    </source>
</evidence>
<evidence type="ECO:0000256" key="7">
    <source>
        <dbReference type="SAM" id="MobiDB-lite"/>
    </source>
</evidence>
<dbReference type="HOGENOM" id="CLU_863381_0_0_1"/>
<dbReference type="InterPro" id="IPR036509">
    <property type="entry name" value="Met_Sox_Rdtase_MsrA_sf"/>
</dbReference>
<comment type="similarity">
    <text evidence="1">Belongs to the MsrA Met sulfoxide reductase family.</text>
</comment>
<dbReference type="GO" id="GO:0008113">
    <property type="term" value="F:peptide-methionine (S)-S-oxide reductase activity"/>
    <property type="evidence" value="ECO:0007669"/>
    <property type="project" value="UniProtKB-EC"/>
</dbReference>
<dbReference type="PANTHER" id="PTHR43774:SF1">
    <property type="entry name" value="PEPTIDE METHIONINE SULFOXIDE REDUCTASE MSRA 2"/>
    <property type="match status" value="1"/>
</dbReference>
<sequence>MEVTKAEAAPSSHEELDGGGRSEEKVVKPSGPYIIGLIWNQDAPRTLRSRIDDAMPPRTVRWASLLESDYYAGSDDIFSVDTVAKLKAPKSSTALSTILIALLSATILMAFNPSSMPSFLSRFLRPFTSSTSLSYHPESLSAQTFPENTQKATLAAGCFWGVEHLFRKKFGNGNGLLDARVGYTGGEAKAPSYRSVCSGTTGHAESLLIMFDPDKVSYRKLLEFFFNMHDPTTLNRQGGDMGTQYRSAIFANSEEQLKIAQDVKEKVGKYWWTERPVTTEVKMAGPWYDAEDYHQLYLDHNPGGYECPAHKNYEKDKIPLPE</sequence>
<proteinExistence type="inferred from homology"/>
<feature type="domain" description="Peptide methionine sulphoxide reductase MsrA" evidence="9">
    <location>
        <begin position="151"/>
        <end position="307"/>
    </location>
</feature>
<dbReference type="EMBL" id="KE720809">
    <property type="protein sequence ID" value="ERF75546.1"/>
    <property type="molecule type" value="Genomic_DNA"/>
</dbReference>
<dbReference type="Gene3D" id="3.30.1060.10">
    <property type="entry name" value="Peptide methionine sulphoxide reductase MsrA"/>
    <property type="match status" value="1"/>
</dbReference>
<evidence type="ECO:0000256" key="4">
    <source>
        <dbReference type="ARBA" id="ARBA00030643"/>
    </source>
</evidence>
<dbReference type="HAMAP" id="MF_01401">
    <property type="entry name" value="MsrA"/>
    <property type="match status" value="1"/>
</dbReference>
<evidence type="ECO:0000313" key="11">
    <source>
        <dbReference type="Proteomes" id="UP000019373"/>
    </source>
</evidence>
<protein>
    <recommendedName>
        <fullName evidence="2">peptide-methionine (S)-S-oxide reductase</fullName>
        <ecNumber evidence="2">1.8.4.11</ecNumber>
    </recommendedName>
    <alternativeName>
        <fullName evidence="4">Peptide-methionine (S)-S-oxide reductase</fullName>
    </alternativeName>
</protein>
<dbReference type="GO" id="GO:0034599">
    <property type="term" value="P:cellular response to oxidative stress"/>
    <property type="evidence" value="ECO:0007669"/>
    <property type="project" value="UniProtKB-ARBA"/>
</dbReference>
<dbReference type="EC" id="1.8.4.11" evidence="2"/>
<keyword evidence="3" id="KW-0560">Oxidoreductase</keyword>
<dbReference type="SUPFAM" id="SSF55068">
    <property type="entry name" value="Peptide methionine sulfoxide reductase"/>
    <property type="match status" value="1"/>
</dbReference>
<evidence type="ECO:0000259" key="9">
    <source>
        <dbReference type="Pfam" id="PF01625"/>
    </source>
</evidence>
<feature type="region of interest" description="Disordered" evidence="7">
    <location>
        <begin position="1"/>
        <end position="27"/>
    </location>
</feature>
<dbReference type="eggNOG" id="KOG1635">
    <property type="taxonomic scope" value="Eukaryota"/>
</dbReference>
<comment type="catalytic activity">
    <reaction evidence="5">
        <text>L-methionyl-[protein] + [thioredoxin]-disulfide + H2O = L-methionyl-(S)-S-oxide-[protein] + [thioredoxin]-dithiol</text>
        <dbReference type="Rhea" id="RHEA:14217"/>
        <dbReference type="Rhea" id="RHEA-COMP:10698"/>
        <dbReference type="Rhea" id="RHEA-COMP:10700"/>
        <dbReference type="Rhea" id="RHEA-COMP:12313"/>
        <dbReference type="Rhea" id="RHEA-COMP:12315"/>
        <dbReference type="ChEBI" id="CHEBI:15377"/>
        <dbReference type="ChEBI" id="CHEBI:16044"/>
        <dbReference type="ChEBI" id="CHEBI:29950"/>
        <dbReference type="ChEBI" id="CHEBI:44120"/>
        <dbReference type="ChEBI" id="CHEBI:50058"/>
        <dbReference type="EC" id="1.8.4.11"/>
    </reaction>
</comment>
<dbReference type="Pfam" id="PF01625">
    <property type="entry name" value="PMSR"/>
    <property type="match status" value="1"/>
</dbReference>
<organism evidence="10 11">
    <name type="scientific">Endocarpon pusillum (strain Z07020 / HMAS-L-300199)</name>
    <name type="common">Lichen-forming fungus</name>
    <dbReference type="NCBI Taxonomy" id="1263415"/>
    <lineage>
        <taxon>Eukaryota</taxon>
        <taxon>Fungi</taxon>
        <taxon>Dikarya</taxon>
        <taxon>Ascomycota</taxon>
        <taxon>Pezizomycotina</taxon>
        <taxon>Eurotiomycetes</taxon>
        <taxon>Chaetothyriomycetidae</taxon>
        <taxon>Verrucariales</taxon>
        <taxon>Verrucariaceae</taxon>
        <taxon>Endocarpon</taxon>
    </lineage>
</organism>
<keyword evidence="8" id="KW-0812">Transmembrane</keyword>
<dbReference type="InterPro" id="IPR002569">
    <property type="entry name" value="Met_Sox_Rdtase_MsrA_dom"/>
</dbReference>
<dbReference type="AlphaFoldDB" id="U1GU41"/>
<dbReference type="OrthoDB" id="77405at2759"/>
<name>U1GU41_ENDPU</name>
<dbReference type="Proteomes" id="UP000019373">
    <property type="component" value="Unassembled WGS sequence"/>
</dbReference>
<feature type="transmembrane region" description="Helical" evidence="8">
    <location>
        <begin position="93"/>
        <end position="111"/>
    </location>
</feature>
<evidence type="ECO:0000256" key="6">
    <source>
        <dbReference type="ARBA" id="ARBA00048782"/>
    </source>
</evidence>
<evidence type="ECO:0000256" key="8">
    <source>
        <dbReference type="SAM" id="Phobius"/>
    </source>
</evidence>
<evidence type="ECO:0000256" key="3">
    <source>
        <dbReference type="ARBA" id="ARBA00023002"/>
    </source>
</evidence>
<gene>
    <name evidence="10" type="ORF">EPUS_08451</name>
</gene>
<evidence type="ECO:0000256" key="2">
    <source>
        <dbReference type="ARBA" id="ARBA00012502"/>
    </source>
</evidence>
<evidence type="ECO:0000256" key="1">
    <source>
        <dbReference type="ARBA" id="ARBA00005591"/>
    </source>
</evidence>
<evidence type="ECO:0000313" key="10">
    <source>
        <dbReference type="EMBL" id="ERF75546.1"/>
    </source>
</evidence>
<keyword evidence="8" id="KW-1133">Transmembrane helix</keyword>
<keyword evidence="8" id="KW-0472">Membrane</keyword>
<dbReference type="GeneID" id="19243300"/>
<reference evidence="11" key="1">
    <citation type="journal article" date="2014" name="BMC Genomics">
        <title>Genome characteristics reveal the impact of lichenization on lichen-forming fungus Endocarpon pusillum Hedwig (Verrucariales, Ascomycota).</title>
        <authorList>
            <person name="Wang Y.-Y."/>
            <person name="Liu B."/>
            <person name="Zhang X.-Y."/>
            <person name="Zhou Q.-M."/>
            <person name="Zhang T."/>
            <person name="Li H."/>
            <person name="Yu Y.-F."/>
            <person name="Zhang X.-L."/>
            <person name="Hao X.-Y."/>
            <person name="Wang M."/>
            <person name="Wang L."/>
            <person name="Wei J.-C."/>
        </authorList>
    </citation>
    <scope>NUCLEOTIDE SEQUENCE [LARGE SCALE GENOMIC DNA]</scope>
    <source>
        <strain evidence="11">Z07020 / HMAS-L-300199</strain>
    </source>
</reference>
<accession>U1GU41</accession>
<dbReference type="PANTHER" id="PTHR43774">
    <property type="entry name" value="PEPTIDE METHIONINE SULFOXIDE REDUCTASE"/>
    <property type="match status" value="1"/>
</dbReference>
<comment type="catalytic activity">
    <reaction evidence="6">
        <text>[thioredoxin]-disulfide + L-methionine + H2O = L-methionine (S)-S-oxide + [thioredoxin]-dithiol</text>
        <dbReference type="Rhea" id="RHEA:19993"/>
        <dbReference type="Rhea" id="RHEA-COMP:10698"/>
        <dbReference type="Rhea" id="RHEA-COMP:10700"/>
        <dbReference type="ChEBI" id="CHEBI:15377"/>
        <dbReference type="ChEBI" id="CHEBI:29950"/>
        <dbReference type="ChEBI" id="CHEBI:50058"/>
        <dbReference type="ChEBI" id="CHEBI:57844"/>
        <dbReference type="ChEBI" id="CHEBI:58772"/>
        <dbReference type="EC" id="1.8.4.11"/>
    </reaction>
</comment>